<accession>A0A1J4K8N0</accession>
<protein>
    <recommendedName>
        <fullName evidence="3">BAR domain-containing protein</fullName>
    </recommendedName>
</protein>
<dbReference type="RefSeq" id="XP_068358925.1">
    <property type="nucleotide sequence ID" value="XM_068504916.1"/>
</dbReference>
<evidence type="ECO:0000313" key="2">
    <source>
        <dbReference type="Proteomes" id="UP000179807"/>
    </source>
</evidence>
<dbReference type="GeneID" id="94839620"/>
<dbReference type="InterPro" id="IPR027267">
    <property type="entry name" value="AH/BAR_dom_sf"/>
</dbReference>
<dbReference type="AlphaFoldDB" id="A0A1J4K8N0"/>
<comment type="caution">
    <text evidence="1">The sequence shown here is derived from an EMBL/GenBank/DDBJ whole genome shotgun (WGS) entry which is preliminary data.</text>
</comment>
<organism evidence="1 2">
    <name type="scientific">Tritrichomonas foetus</name>
    <dbReference type="NCBI Taxonomy" id="1144522"/>
    <lineage>
        <taxon>Eukaryota</taxon>
        <taxon>Metamonada</taxon>
        <taxon>Parabasalia</taxon>
        <taxon>Tritrichomonadida</taxon>
        <taxon>Tritrichomonadidae</taxon>
        <taxon>Tritrichomonas</taxon>
    </lineage>
</organism>
<sequence>MKKIWEKTKKTATVAKAKVEDTLKKGEAEEDPDFKVKVEQLTFMTQKANAILTAINNYKSVAQKLSVDATVVASAYSDAFTPEDSPYKQNADQFKTAADDFSTIINNLVESRIPQQVIQPLVNVTNEITRLRLIEKKRYKNRALLNQAEAHLKTAREKCKNVSQAEEAAAHRRAKYTKYHNEFITGVSTLYEKRGETFGASLNAFQFYVVETTEELKKRIASQLASFPYTQLQGQIPSMTVIDPVPEQPAPQAAQQPATA</sequence>
<dbReference type="SUPFAM" id="SSF103657">
    <property type="entry name" value="BAR/IMD domain-like"/>
    <property type="match status" value="1"/>
</dbReference>
<evidence type="ECO:0008006" key="3">
    <source>
        <dbReference type="Google" id="ProtNLM"/>
    </source>
</evidence>
<keyword evidence="2" id="KW-1185">Reference proteome</keyword>
<reference evidence="1" key="1">
    <citation type="submission" date="2016-10" db="EMBL/GenBank/DDBJ databases">
        <authorList>
            <person name="Benchimol M."/>
            <person name="Almeida L.G."/>
            <person name="Vasconcelos A.T."/>
            <person name="Perreira-Neves A."/>
            <person name="Rosa I.A."/>
            <person name="Tasca T."/>
            <person name="Bogo M.R."/>
            <person name="de Souza W."/>
        </authorList>
    </citation>
    <scope>NUCLEOTIDE SEQUENCE [LARGE SCALE GENOMIC DNA]</scope>
    <source>
        <strain evidence="1">K</strain>
    </source>
</reference>
<dbReference type="EMBL" id="MLAK01000746">
    <property type="protein sequence ID" value="OHT05789.1"/>
    <property type="molecule type" value="Genomic_DNA"/>
</dbReference>
<dbReference type="Gene3D" id="1.20.1270.60">
    <property type="entry name" value="Arfaptin homology (AH) domain/BAR domain"/>
    <property type="match status" value="1"/>
</dbReference>
<name>A0A1J4K8N0_9EUKA</name>
<gene>
    <name evidence="1" type="ORF">TRFO_26387</name>
</gene>
<proteinExistence type="predicted"/>
<evidence type="ECO:0000313" key="1">
    <source>
        <dbReference type="EMBL" id="OHT05789.1"/>
    </source>
</evidence>
<dbReference type="VEuPathDB" id="TrichDB:TRFO_26387"/>
<dbReference type="Proteomes" id="UP000179807">
    <property type="component" value="Unassembled WGS sequence"/>
</dbReference>